<comment type="caution">
    <text evidence="2">The sequence shown here is derived from an EMBL/GenBank/DDBJ whole genome shotgun (WGS) entry which is preliminary data.</text>
</comment>
<protein>
    <submittedName>
        <fullName evidence="2">NAD-dependent epimerase/dehydratase family protein</fullName>
    </submittedName>
</protein>
<dbReference type="Proteomes" id="UP001623041">
    <property type="component" value="Unassembled WGS sequence"/>
</dbReference>
<accession>A0ABW8RBL2</accession>
<feature type="domain" description="NAD-dependent epimerase/dehydratase" evidence="1">
    <location>
        <begin position="4"/>
        <end position="211"/>
    </location>
</feature>
<dbReference type="PANTHER" id="PTHR43245:SF13">
    <property type="entry name" value="UDP-D-APIOSE_UDP-D-XYLOSE SYNTHASE 2"/>
    <property type="match status" value="1"/>
</dbReference>
<organism evidence="2 3">
    <name type="scientific">Bacillus salipaludis</name>
    <dbReference type="NCBI Taxonomy" id="2547811"/>
    <lineage>
        <taxon>Bacteria</taxon>
        <taxon>Bacillati</taxon>
        <taxon>Bacillota</taxon>
        <taxon>Bacilli</taxon>
        <taxon>Bacillales</taxon>
        <taxon>Bacillaceae</taxon>
        <taxon>Bacillus</taxon>
    </lineage>
</organism>
<evidence type="ECO:0000313" key="2">
    <source>
        <dbReference type="EMBL" id="MFK9090842.1"/>
    </source>
</evidence>
<dbReference type="EMBL" id="JBJHQH010000003">
    <property type="protein sequence ID" value="MFK9090842.1"/>
    <property type="molecule type" value="Genomic_DNA"/>
</dbReference>
<dbReference type="SUPFAM" id="SSF51735">
    <property type="entry name" value="NAD(P)-binding Rossmann-fold domains"/>
    <property type="match status" value="1"/>
</dbReference>
<name>A0ABW8RBL2_9BACI</name>
<proteinExistence type="predicted"/>
<dbReference type="InterPro" id="IPR036291">
    <property type="entry name" value="NAD(P)-bd_dom_sf"/>
</dbReference>
<evidence type="ECO:0000259" key="1">
    <source>
        <dbReference type="Pfam" id="PF01370"/>
    </source>
</evidence>
<evidence type="ECO:0000313" key="3">
    <source>
        <dbReference type="Proteomes" id="UP001623041"/>
    </source>
</evidence>
<sequence>MISALILGGTQFVGKRLVQLLLDEGVEVTIATRGRTPDSFGDQVSRLKISREDGESLRVAFQNKQWDVVFDQTCYSSQEALDTIKALEGKIQKYVFTSSQAVYDFGTNHKEENFNALEFQPSLKPRGEYIGYVGYQEAKRAAEAILFQQAKVPVVAVRFPIIVGKDDYTNRLKFHVDHVADGKAMFIENPDLRYSFIDSAEAAKFLVSIAKSDYQGAINPGSSGDSSLRELVTLIEDLMEKRANLQSDGDPSPYNLPGSWSVDTSRANSLGCYFTPLDQLLGQLVRYYADNRH</sequence>
<dbReference type="InterPro" id="IPR001509">
    <property type="entry name" value="Epimerase_deHydtase"/>
</dbReference>
<dbReference type="PANTHER" id="PTHR43245">
    <property type="entry name" value="BIFUNCTIONAL POLYMYXIN RESISTANCE PROTEIN ARNA"/>
    <property type="match status" value="1"/>
</dbReference>
<dbReference type="Gene3D" id="3.40.50.720">
    <property type="entry name" value="NAD(P)-binding Rossmann-like Domain"/>
    <property type="match status" value="1"/>
</dbReference>
<dbReference type="Pfam" id="PF01370">
    <property type="entry name" value="Epimerase"/>
    <property type="match status" value="1"/>
</dbReference>
<keyword evidence="3" id="KW-1185">Reference proteome</keyword>
<dbReference type="InterPro" id="IPR050177">
    <property type="entry name" value="Lipid_A_modif_metabolic_enz"/>
</dbReference>
<reference evidence="2 3" key="1">
    <citation type="submission" date="2024-11" db="EMBL/GenBank/DDBJ databases">
        <authorList>
            <person name="Lucas J.A."/>
        </authorList>
    </citation>
    <scope>NUCLEOTIDE SEQUENCE [LARGE SCALE GENOMIC DNA]</scope>
    <source>
        <strain evidence="2 3">Z 5.4</strain>
    </source>
</reference>
<dbReference type="RefSeq" id="WP_406579532.1">
    <property type="nucleotide sequence ID" value="NZ_JBJHQH010000003.1"/>
</dbReference>
<gene>
    <name evidence="2" type="ORF">ACJEBI_05020</name>
</gene>